<organism evidence="1 2">
    <name type="scientific">Melastoma candidum</name>
    <dbReference type="NCBI Taxonomy" id="119954"/>
    <lineage>
        <taxon>Eukaryota</taxon>
        <taxon>Viridiplantae</taxon>
        <taxon>Streptophyta</taxon>
        <taxon>Embryophyta</taxon>
        <taxon>Tracheophyta</taxon>
        <taxon>Spermatophyta</taxon>
        <taxon>Magnoliopsida</taxon>
        <taxon>eudicotyledons</taxon>
        <taxon>Gunneridae</taxon>
        <taxon>Pentapetalae</taxon>
        <taxon>rosids</taxon>
        <taxon>malvids</taxon>
        <taxon>Myrtales</taxon>
        <taxon>Melastomataceae</taxon>
        <taxon>Melastomatoideae</taxon>
        <taxon>Melastomateae</taxon>
        <taxon>Melastoma</taxon>
    </lineage>
</organism>
<keyword evidence="2" id="KW-1185">Reference proteome</keyword>
<accession>A0ACB9NTE2</accession>
<gene>
    <name evidence="1" type="ORF">MLD38_024370</name>
</gene>
<comment type="caution">
    <text evidence="1">The sequence shown here is derived from an EMBL/GenBank/DDBJ whole genome shotgun (WGS) entry which is preliminary data.</text>
</comment>
<evidence type="ECO:0000313" key="2">
    <source>
        <dbReference type="Proteomes" id="UP001057402"/>
    </source>
</evidence>
<proteinExistence type="predicted"/>
<protein>
    <submittedName>
        <fullName evidence="1">Uncharacterized protein</fullName>
    </submittedName>
</protein>
<evidence type="ECO:0000313" key="1">
    <source>
        <dbReference type="EMBL" id="KAI4339423.1"/>
    </source>
</evidence>
<dbReference type="EMBL" id="CM042886">
    <property type="protein sequence ID" value="KAI4339423.1"/>
    <property type="molecule type" value="Genomic_DNA"/>
</dbReference>
<reference evidence="2" key="1">
    <citation type="journal article" date="2023" name="Front. Plant Sci.">
        <title>Chromosomal-level genome assembly of Melastoma candidum provides insights into trichome evolution.</title>
        <authorList>
            <person name="Zhong Y."/>
            <person name="Wu W."/>
            <person name="Sun C."/>
            <person name="Zou P."/>
            <person name="Liu Y."/>
            <person name="Dai S."/>
            <person name="Zhou R."/>
        </authorList>
    </citation>
    <scope>NUCLEOTIDE SEQUENCE [LARGE SCALE GENOMIC DNA]</scope>
</reference>
<sequence>MAQTLLVLIPCPGIGRLFSAVELANLLVGRDPSLSITVLVMKLPIDNPKGESPPAALDASADHGLHPQVCFVYLPDDGTLHDMAANNFYIRLVESYGPHVYQAVAKLASDCNSSSLQRRLGGFVLDMFCASMVDVADSFGVPSYIYFTSSSAMLGVMLHLQKLRDDYSKDVAGYRNLGEELGFPGFACPLPAEQLPSLVLRPETVGLFLDNYRRFRETRGIIVNTFLELEPHPLKFLQSEPGLPKVYPVGPIVNMWGSSVDSAMGQDGHEVVEWLDRQREASVVFLCFGSMGGRFDEDQVSARNYPIGVLHKLLLSPNYDHPNRLPPG</sequence>
<dbReference type="Proteomes" id="UP001057402">
    <property type="component" value="Chromosome 7"/>
</dbReference>
<name>A0ACB9NTE2_9MYRT</name>